<name>A0A6C0DZ17_9ZZZZ</name>
<evidence type="ECO:0000256" key="1">
    <source>
        <dbReference type="SAM" id="Phobius"/>
    </source>
</evidence>
<accession>A0A6C0DZ17</accession>
<proteinExistence type="predicted"/>
<protein>
    <submittedName>
        <fullName evidence="2">Uncharacterized protein</fullName>
    </submittedName>
</protein>
<dbReference type="AlphaFoldDB" id="A0A6C0DZ17"/>
<keyword evidence="1" id="KW-0472">Membrane</keyword>
<feature type="transmembrane region" description="Helical" evidence="1">
    <location>
        <begin position="6"/>
        <end position="22"/>
    </location>
</feature>
<keyword evidence="1" id="KW-1133">Transmembrane helix</keyword>
<keyword evidence="1" id="KW-0812">Transmembrane</keyword>
<dbReference type="EMBL" id="MN739695">
    <property type="protein sequence ID" value="QHT21580.1"/>
    <property type="molecule type" value="Genomic_DNA"/>
</dbReference>
<evidence type="ECO:0000313" key="2">
    <source>
        <dbReference type="EMBL" id="QHT21580.1"/>
    </source>
</evidence>
<reference evidence="2" key="1">
    <citation type="journal article" date="2020" name="Nature">
        <title>Giant virus diversity and host interactions through global metagenomics.</title>
        <authorList>
            <person name="Schulz F."/>
            <person name="Roux S."/>
            <person name="Paez-Espino D."/>
            <person name="Jungbluth S."/>
            <person name="Walsh D.A."/>
            <person name="Denef V.J."/>
            <person name="McMahon K.D."/>
            <person name="Konstantinidis K.T."/>
            <person name="Eloe-Fadrosh E.A."/>
            <person name="Kyrpides N.C."/>
            <person name="Woyke T."/>
        </authorList>
    </citation>
    <scope>NUCLEOTIDE SEQUENCE</scope>
    <source>
        <strain evidence="2">GVMAG-M-3300023179-103</strain>
    </source>
</reference>
<organism evidence="2">
    <name type="scientific">viral metagenome</name>
    <dbReference type="NCBI Taxonomy" id="1070528"/>
    <lineage>
        <taxon>unclassified sequences</taxon>
        <taxon>metagenomes</taxon>
        <taxon>organismal metagenomes</taxon>
    </lineage>
</organism>
<sequence>MDYYHIIIIIVIIAIIMIIFNNKDVSGEHYTEMIDIKEFAKIIKSSKDIIIAIIMDYGMSCIDMNGKYESSLNRQLSLACNTDQIEIEDKIVASLINFIDDYVRSNYKRKINKYSAVRVMKKHMDLLEQIIYPLSNSQIYTLNGVQYFTKNLLRKTVYTNRNITDVIYSVFMENGINVITE</sequence>